<comment type="similarity">
    <text evidence="1">Belongs to the ROK (NagC/XylR) family.</text>
</comment>
<evidence type="ECO:0000313" key="3">
    <source>
        <dbReference type="EMBL" id="QNP89395.1"/>
    </source>
</evidence>
<accession>A0A7H0JWH9</accession>
<evidence type="ECO:0000313" key="5">
    <source>
        <dbReference type="Proteomes" id="UP000642876"/>
    </source>
</evidence>
<dbReference type="Pfam" id="PF00480">
    <property type="entry name" value="ROK"/>
    <property type="match status" value="1"/>
</dbReference>
<proteinExistence type="inferred from homology"/>
<sequence>MTEGQAPQTGGRHCLGIDIGGSALKGAVVDVDTGRIVGQRIEIATPSPSTPPAVAAAATEIASKADWRGPVGIALPSVITHQVARTAANIDPSWVGTDVAELFSGALDGQQVAVLNDADAAGLAEASFGDGAAREGSVLFLTFGTGIGSAFLADGVLFANTELGHLLIDDTEAEHVASSAVRTREGLSYEAWARRVDTVLHEYERLFSPTTFVVGGGISQDADKWVPLLTVNAPVVPARLRNSAGIVGAALAVHRDVAP</sequence>
<evidence type="ECO:0000256" key="1">
    <source>
        <dbReference type="ARBA" id="ARBA00006479"/>
    </source>
</evidence>
<dbReference type="InterPro" id="IPR043129">
    <property type="entry name" value="ATPase_NBD"/>
</dbReference>
<keyword evidence="5" id="KW-1185">Reference proteome</keyword>
<dbReference type="KEGG" id="cluj:IAU68_06690"/>
<dbReference type="RefSeq" id="WP_171194103.1">
    <property type="nucleotide sequence ID" value="NZ_CP061032.1"/>
</dbReference>
<reference evidence="4 5" key="1">
    <citation type="submission" date="2020-08" db="EMBL/GenBank/DDBJ databases">
        <title>novel species in genus Corynebacterium.</title>
        <authorList>
            <person name="Zhang G."/>
        </authorList>
    </citation>
    <scope>NUCLEOTIDE SEQUENCE [LARGE SCALE GENOMIC DNA]</scope>
    <source>
        <strain evidence="3">Zg-917</strain>
        <strain evidence="4 5">zg-917</strain>
    </source>
</reference>
<dbReference type="Proteomes" id="UP000642876">
    <property type="component" value="Unassembled WGS sequence"/>
</dbReference>
<dbReference type="InterPro" id="IPR000600">
    <property type="entry name" value="ROK"/>
</dbReference>
<dbReference type="AlphaFoldDB" id="A0A7H0JWH9"/>
<dbReference type="CDD" id="cd24058">
    <property type="entry name" value="ASKHA_NBD_ROK_PPGK"/>
    <property type="match status" value="1"/>
</dbReference>
<dbReference type="Gene3D" id="3.30.420.40">
    <property type="match status" value="2"/>
</dbReference>
<evidence type="ECO:0000313" key="2">
    <source>
        <dbReference type="EMBL" id="MBC3178896.1"/>
    </source>
</evidence>
<evidence type="ECO:0000313" key="4">
    <source>
        <dbReference type="Proteomes" id="UP000516235"/>
    </source>
</evidence>
<dbReference type="NCBIfam" id="NF045942">
    <property type="entry name" value="PolPhglucPhase"/>
    <property type="match status" value="1"/>
</dbReference>
<dbReference type="Proteomes" id="UP000516235">
    <property type="component" value="Chromosome"/>
</dbReference>
<dbReference type="PANTHER" id="PTHR18964:SF146">
    <property type="entry name" value="POLYPHOSPHATE GLUCOKINASE"/>
    <property type="match status" value="1"/>
</dbReference>
<organism evidence="3 4">
    <name type="scientific">Corynebacterium lujinxingii</name>
    <dbReference type="NCBI Taxonomy" id="2763010"/>
    <lineage>
        <taxon>Bacteria</taxon>
        <taxon>Bacillati</taxon>
        <taxon>Actinomycetota</taxon>
        <taxon>Actinomycetes</taxon>
        <taxon>Mycobacteriales</taxon>
        <taxon>Corynebacteriaceae</taxon>
        <taxon>Corynebacterium</taxon>
    </lineage>
</organism>
<gene>
    <name evidence="2" type="ORF">H7348_06185</name>
    <name evidence="3" type="ORF">IAU68_06690</name>
</gene>
<dbReference type="EMBL" id="JACMYE010000004">
    <property type="protein sequence ID" value="MBC3178896.1"/>
    <property type="molecule type" value="Genomic_DNA"/>
</dbReference>
<dbReference type="SUPFAM" id="SSF53067">
    <property type="entry name" value="Actin-like ATPase domain"/>
    <property type="match status" value="1"/>
</dbReference>
<dbReference type="EMBL" id="CP061032">
    <property type="protein sequence ID" value="QNP89395.1"/>
    <property type="molecule type" value="Genomic_DNA"/>
</dbReference>
<dbReference type="PANTHER" id="PTHR18964">
    <property type="entry name" value="ROK (REPRESSOR, ORF, KINASE) FAMILY"/>
    <property type="match status" value="1"/>
</dbReference>
<name>A0A7H0JWH9_9CORY</name>
<protein>
    <submittedName>
        <fullName evidence="3">ROK family protein</fullName>
    </submittedName>
</protein>